<keyword evidence="4" id="KW-0808">Transferase</keyword>
<accession>A0A5L8LLN0</accession>
<evidence type="ECO:0000256" key="1">
    <source>
        <dbReference type="SAM" id="Phobius"/>
    </source>
</evidence>
<dbReference type="GO" id="GO:0016740">
    <property type="term" value="F:transferase activity"/>
    <property type="evidence" value="ECO:0007669"/>
    <property type="project" value="UniProtKB-KW"/>
</dbReference>
<feature type="domain" description="Glycosyltransferase Maf N-terminal" evidence="3">
    <location>
        <begin position="6"/>
        <end position="125"/>
    </location>
</feature>
<gene>
    <name evidence="4" type="ORF">A0Y42_01865</name>
</gene>
<comment type="caution">
    <text evidence="4">The sequence shown here is derived from an EMBL/GenBank/DDBJ whole genome shotgun (WGS) entry which is preliminary data.</text>
</comment>
<feature type="domain" description="6-hydroxymethylpterin diphosphokinase MptE-like" evidence="2">
    <location>
        <begin position="203"/>
        <end position="379"/>
    </location>
</feature>
<sequence length="634" mass="74894">MQKHIFNKNLKALSNKDLKEKLTNFKQNNFKTKQGSDPLDINFIHHKREQALYNNTLDELNKKINLYNDKYLLYPILYFFGFGNGILYKILLRNKNRQKIVIFEKEIEFIYLSFHFLDFSEELKDCRLIILDINNINYTHFQILCDSSPFFNFLRTYFLDIHCDYYEKFHNEILKTNETMQTYIKKSILKFGNSSKDALKGIENFIYNLPDLFLNHSFKELLSKRKNTYQNAIIVSTGPSLTKQLPLLKKYTDKATIFCADSAYPILAKHDIKPDYVLSLERIEKTSEFFNNNFGDFDKNILFILAEIVYKNTPKYLKENDRDFIFIQKIGDFSKLFHLKDLGSLINTPSVANMAYFIASCLQHKNIILIGQDLAYSNDGFSHPQDYHYKADCESHYEHIQTLGYSGNSMVKTHEIWMVFKHYLEESIADNKKQNIQTYNATEGGARIEGTIEKSFKEVCETLFENNTPKSFIQLDKITQNKKNELMLKTFYKTQQAIKLCEFLHKENLYILNRICFLMSDEKNFISLIQEIENYKTKLIKVDILKELTSAISVQFELNLARIQVLNPKTQEDNFNKMLLWIKEYLSFIEIINEHIIALKVTLETNILNLENFLIKNNFKKYVHKIKATKLQSY</sequence>
<dbReference type="InterPro" id="IPR045376">
    <property type="entry name" value="Maf_N"/>
</dbReference>
<keyword evidence="1" id="KW-0812">Transmembrane</keyword>
<proteinExistence type="predicted"/>
<protein>
    <submittedName>
        <fullName evidence="4">Motility associated factor glycosyltransferase family protein</fullName>
    </submittedName>
</protein>
<dbReference type="PANTHER" id="PTHR41786">
    <property type="entry name" value="MOTILITY ACCESSORY FACTOR MAF"/>
    <property type="match status" value="1"/>
</dbReference>
<reference evidence="4" key="1">
    <citation type="submission" date="2018-05" db="EMBL/GenBank/DDBJ databases">
        <authorList>
            <consortium name="PulseNet: The National Subtyping Network for Foodborne Disease Surveillance"/>
            <person name="Tarr C.L."/>
            <person name="Trees E."/>
            <person name="Katz L.S."/>
            <person name="Carleton-Romer H.A."/>
            <person name="Stroika S."/>
            <person name="Kucerova Z."/>
            <person name="Roache K.F."/>
            <person name="Sabol A.L."/>
            <person name="Besser J."/>
            <person name="Gerner-Smidt P."/>
        </authorList>
    </citation>
    <scope>NUCLEOTIDE SEQUENCE</scope>
    <source>
        <strain evidence="4">2008D-7097</strain>
    </source>
</reference>
<dbReference type="Pfam" id="PF01973">
    <property type="entry name" value="MptE-like"/>
    <property type="match status" value="1"/>
</dbReference>
<dbReference type="EMBL" id="AACKMK010000002">
    <property type="protein sequence ID" value="EAK9939569.1"/>
    <property type="molecule type" value="Genomic_DNA"/>
</dbReference>
<keyword evidence="1" id="KW-0472">Membrane</keyword>
<name>A0A5L8LLN0_CAMLA</name>
<dbReference type="AlphaFoldDB" id="A0A5L8LLN0"/>
<dbReference type="Pfam" id="PF20157">
    <property type="entry name" value="Maf_flag10_N"/>
    <property type="match status" value="1"/>
</dbReference>
<evidence type="ECO:0000259" key="2">
    <source>
        <dbReference type="Pfam" id="PF01973"/>
    </source>
</evidence>
<dbReference type="PANTHER" id="PTHR41786:SF1">
    <property type="entry name" value="6-HYDROXYMETHYLPTERIN DIPHOSPHOKINASE MPTE-LIKE DOMAIN-CONTAINING PROTEIN"/>
    <property type="match status" value="1"/>
</dbReference>
<evidence type="ECO:0000259" key="3">
    <source>
        <dbReference type="Pfam" id="PF20157"/>
    </source>
</evidence>
<evidence type="ECO:0000313" key="4">
    <source>
        <dbReference type="EMBL" id="EAK9939569.1"/>
    </source>
</evidence>
<keyword evidence="1" id="KW-1133">Transmembrane helix</keyword>
<feature type="transmembrane region" description="Helical" evidence="1">
    <location>
        <begin position="71"/>
        <end position="91"/>
    </location>
</feature>
<organism evidence="4">
    <name type="scientific">Campylobacter lari</name>
    <dbReference type="NCBI Taxonomy" id="201"/>
    <lineage>
        <taxon>Bacteria</taxon>
        <taxon>Pseudomonadati</taxon>
        <taxon>Campylobacterota</taxon>
        <taxon>Epsilonproteobacteria</taxon>
        <taxon>Campylobacterales</taxon>
        <taxon>Campylobacteraceae</taxon>
        <taxon>Campylobacter</taxon>
    </lineage>
</organism>
<dbReference type="InterPro" id="IPR002826">
    <property type="entry name" value="MptE-like"/>
</dbReference>